<evidence type="ECO:0000313" key="3">
    <source>
        <dbReference type="Proteomes" id="UP000046187"/>
    </source>
</evidence>
<gene>
    <name evidence="2" type="ORF">XTALMG727_0408</name>
</gene>
<sequence length="114" mass="12335">MNISVTNPLQQLSDALAGERQALLDHNVEGLMRATSDKLAALRALEADVPAGAEAESRLRELADANRANGALLSRRRREVNWALRHLGRSESAPSYDANGQSSTLRMSRSLAIA</sequence>
<evidence type="ECO:0000313" key="2">
    <source>
        <dbReference type="EMBL" id="CTP82775.1"/>
    </source>
</evidence>
<accession>A0A0K2ZHD2</accession>
<proteinExistence type="predicted"/>
<reference evidence="3" key="1">
    <citation type="submission" date="2015-07" db="EMBL/GenBank/DDBJ databases">
        <authorList>
            <person name="Wibberg D."/>
        </authorList>
    </citation>
    <scope>NUCLEOTIDE SEQUENCE [LARGE SCALE GENOMIC DNA]</scope>
</reference>
<evidence type="ECO:0000256" key="1">
    <source>
        <dbReference type="SAM" id="MobiDB-lite"/>
    </source>
</evidence>
<name>A0A0K2ZHD2_9XANT</name>
<dbReference type="InterPro" id="IPR036679">
    <property type="entry name" value="FlgN-like_sf"/>
</dbReference>
<dbReference type="Proteomes" id="UP000046187">
    <property type="component" value="Unassembled WGS sequence"/>
</dbReference>
<evidence type="ECO:0008006" key="4">
    <source>
        <dbReference type="Google" id="ProtNLM"/>
    </source>
</evidence>
<dbReference type="AlphaFoldDB" id="A0A0K2ZHD2"/>
<dbReference type="GeneID" id="66886994"/>
<dbReference type="GO" id="GO:0044780">
    <property type="term" value="P:bacterial-type flagellum assembly"/>
    <property type="evidence" value="ECO:0007669"/>
    <property type="project" value="InterPro"/>
</dbReference>
<feature type="region of interest" description="Disordered" evidence="1">
    <location>
        <begin position="91"/>
        <end position="114"/>
    </location>
</feature>
<feature type="compositionally biased region" description="Polar residues" evidence="1">
    <location>
        <begin position="98"/>
        <end position="107"/>
    </location>
</feature>
<dbReference type="EMBL" id="CXOI01000005">
    <property type="protein sequence ID" value="CTP82775.1"/>
    <property type="molecule type" value="Genomic_DNA"/>
</dbReference>
<dbReference type="SUPFAM" id="SSF140566">
    <property type="entry name" value="FlgN-like"/>
    <property type="match status" value="1"/>
</dbReference>
<dbReference type="RefSeq" id="WP_004425635.1">
    <property type="nucleotide sequence ID" value="NZ_CXOI01000005.1"/>
</dbReference>
<protein>
    <recommendedName>
        <fullName evidence="4">Flagella protein</fullName>
    </recommendedName>
</protein>
<organism evidence="2 3">
    <name type="scientific">Xanthomonas graminis pv. arrhenatheri LMG 727</name>
    <dbReference type="NCBI Taxonomy" id="1195923"/>
    <lineage>
        <taxon>Bacteria</taxon>
        <taxon>Pseudomonadati</taxon>
        <taxon>Pseudomonadota</taxon>
        <taxon>Gammaproteobacteria</taxon>
        <taxon>Lysobacterales</taxon>
        <taxon>Lysobacteraceae</taxon>
        <taxon>Xanthomonas</taxon>
        <taxon>Xanthomonas translucens group</taxon>
        <taxon>Xanthomonas graminis</taxon>
    </lineage>
</organism>
<keyword evidence="3" id="KW-1185">Reference proteome</keyword>